<reference evidence="7 8" key="1">
    <citation type="journal article" date="2022" name="Front. Cell. Infect. Microbiol.">
        <title>The Genomes of Two Strains of Taenia crassiceps the Animal Model for the Study of Human Cysticercosis.</title>
        <authorList>
            <person name="Bobes R.J."/>
            <person name="Estrada K."/>
            <person name="Rios-Valencia D.G."/>
            <person name="Calderon-Gallegos A."/>
            <person name="de la Torre P."/>
            <person name="Carrero J.C."/>
            <person name="Sanchez-Flores A."/>
            <person name="Laclette J.P."/>
        </authorList>
    </citation>
    <scope>NUCLEOTIDE SEQUENCE [LARGE SCALE GENOMIC DNA]</scope>
    <source>
        <strain evidence="7">WFUcys</strain>
    </source>
</reference>
<dbReference type="SMART" id="SM00360">
    <property type="entry name" value="RRM"/>
    <property type="match status" value="3"/>
</dbReference>
<sequence>MQEPSVSSTTSSPHKLTTIEAEKSAKDVDTKTNSNPKDIQENPEDTCSNQTPLTESRVSRRSRRRTHTCSKAGRRRSKSSDRKSSRKSRNRRRHRRSRRTRSRSRHYSGSRRQHRRRRRRRYSTESSTFSSSYRSSSESRSTSHRSQHRRHLSDSSQRTDPPNSRSDHESNDAHLKITSQRNKSITRDVSQIALPEAPKDSTVLTNGLPKLTATNPALNGLVSLLLNTTNSTNSLTDLFGPAIYGIAGNSINPTIPAPTSNSTRQARRLYIGSIPLGITSETMVAFFNAELQSRGLCQSVGEPVVCAQVNSERHFAFIELRSVEETTATLSLDGINCLGSTLRIRRPRDYFPPGTNPSLHPVNHLNANAIFLTGIPTSLSEQGLCRLLSAYGTLRSFSMLRDPLTAMPRGCGFFEYTASESADLACLGLQNHPAGGGKFFAIRADHLVAAPTLTLLPPLSSSPATVAAVPVPQLSPTPVLCLANMVSPRDIDSPEGYADVMEDVRSECLRHGAVISVHIPQPNSSTSSTSSSTATSGAKNFGKIFVEFATAQQAHAASLALEGRKYNGRTVSTSFCDPARYAAGEFS</sequence>
<feature type="compositionally biased region" description="Polar residues" evidence="5">
    <location>
        <begin position="45"/>
        <end position="54"/>
    </location>
</feature>
<feature type="domain" description="RRM" evidence="6">
    <location>
        <begin position="267"/>
        <end position="349"/>
    </location>
</feature>
<organism evidence="7 8">
    <name type="scientific">Taenia crassiceps</name>
    <dbReference type="NCBI Taxonomy" id="6207"/>
    <lineage>
        <taxon>Eukaryota</taxon>
        <taxon>Metazoa</taxon>
        <taxon>Spiralia</taxon>
        <taxon>Lophotrochozoa</taxon>
        <taxon>Platyhelminthes</taxon>
        <taxon>Cestoda</taxon>
        <taxon>Eucestoda</taxon>
        <taxon>Cyclophyllidea</taxon>
        <taxon>Taeniidae</taxon>
        <taxon>Taenia</taxon>
    </lineage>
</organism>
<dbReference type="CDD" id="cd12230">
    <property type="entry name" value="RRM1_U2AF65"/>
    <property type="match status" value="1"/>
</dbReference>
<dbReference type="Pfam" id="PF00076">
    <property type="entry name" value="RRM_1"/>
    <property type="match status" value="1"/>
</dbReference>
<accession>A0ABR4QEB9</accession>
<feature type="compositionally biased region" description="Basic and acidic residues" evidence="5">
    <location>
        <begin position="20"/>
        <end position="30"/>
    </location>
</feature>
<dbReference type="PROSITE" id="PS50102">
    <property type="entry name" value="RRM"/>
    <property type="match status" value="2"/>
</dbReference>
<evidence type="ECO:0000256" key="5">
    <source>
        <dbReference type="SAM" id="MobiDB-lite"/>
    </source>
</evidence>
<evidence type="ECO:0000313" key="7">
    <source>
        <dbReference type="EMBL" id="KAL5108059.1"/>
    </source>
</evidence>
<evidence type="ECO:0000256" key="4">
    <source>
        <dbReference type="PROSITE-ProRule" id="PRU00176"/>
    </source>
</evidence>
<feature type="compositionally biased region" description="Polar residues" evidence="5">
    <location>
        <begin position="1"/>
        <end position="15"/>
    </location>
</feature>
<evidence type="ECO:0000313" key="8">
    <source>
        <dbReference type="Proteomes" id="UP001651158"/>
    </source>
</evidence>
<dbReference type="InterPro" id="IPR035979">
    <property type="entry name" value="RBD_domain_sf"/>
</dbReference>
<evidence type="ECO:0000256" key="3">
    <source>
        <dbReference type="ARBA" id="ARBA00023187"/>
    </source>
</evidence>
<dbReference type="CDD" id="cd12232">
    <property type="entry name" value="RRM3_U2AF65"/>
    <property type="match status" value="1"/>
</dbReference>
<feature type="compositionally biased region" description="Basic residues" evidence="5">
    <location>
        <begin position="84"/>
        <end position="121"/>
    </location>
</feature>
<comment type="caution">
    <text evidence="7">The sequence shown here is derived from an EMBL/GenBank/DDBJ whole genome shotgun (WGS) entry which is preliminary data.</text>
</comment>
<feature type="domain" description="RRM" evidence="6">
    <location>
        <begin position="368"/>
        <end position="447"/>
    </location>
</feature>
<dbReference type="InterPro" id="IPR000504">
    <property type="entry name" value="RRM_dom"/>
</dbReference>
<dbReference type="Proteomes" id="UP001651158">
    <property type="component" value="Unassembled WGS sequence"/>
</dbReference>
<feature type="compositionally biased region" description="Basic residues" evidence="5">
    <location>
        <begin position="142"/>
        <end position="151"/>
    </location>
</feature>
<dbReference type="Gene3D" id="3.30.70.330">
    <property type="match status" value="3"/>
</dbReference>
<proteinExistence type="predicted"/>
<dbReference type="SUPFAM" id="SSF54928">
    <property type="entry name" value="RNA-binding domain, RBD"/>
    <property type="match status" value="2"/>
</dbReference>
<gene>
    <name evidence="7" type="ORF">TcWFU_008161</name>
</gene>
<name>A0ABR4QEB9_9CEST</name>
<feature type="compositionally biased region" description="Basic residues" evidence="5">
    <location>
        <begin position="59"/>
        <end position="77"/>
    </location>
</feature>
<feature type="region of interest" description="Disordered" evidence="5">
    <location>
        <begin position="1"/>
        <end position="186"/>
    </location>
</feature>
<dbReference type="EMBL" id="JAKROA010000004">
    <property type="protein sequence ID" value="KAL5108059.1"/>
    <property type="molecule type" value="Genomic_DNA"/>
</dbReference>
<evidence type="ECO:0000256" key="1">
    <source>
        <dbReference type="ARBA" id="ARBA00022664"/>
    </source>
</evidence>
<evidence type="ECO:0000256" key="2">
    <source>
        <dbReference type="ARBA" id="ARBA00022884"/>
    </source>
</evidence>
<feature type="compositionally biased region" description="Polar residues" evidence="5">
    <location>
        <begin position="177"/>
        <end position="186"/>
    </location>
</feature>
<protein>
    <submittedName>
        <fullName evidence="7">Splicing factor U2AF 65 kDa subunit</fullName>
    </submittedName>
</protein>
<keyword evidence="3" id="KW-0508">mRNA splicing</keyword>
<feature type="compositionally biased region" description="Low complexity" evidence="5">
    <location>
        <begin position="124"/>
        <end position="140"/>
    </location>
</feature>
<keyword evidence="2 4" id="KW-0694">RNA-binding</keyword>
<dbReference type="PANTHER" id="PTHR23139">
    <property type="entry name" value="RNA-BINDING PROTEIN"/>
    <property type="match status" value="1"/>
</dbReference>
<evidence type="ECO:0000259" key="6">
    <source>
        <dbReference type="PROSITE" id="PS50102"/>
    </source>
</evidence>
<keyword evidence="8" id="KW-1185">Reference proteome</keyword>
<dbReference type="InterPro" id="IPR012677">
    <property type="entry name" value="Nucleotide-bd_a/b_plait_sf"/>
</dbReference>
<keyword evidence="1" id="KW-0507">mRNA processing</keyword>
<feature type="compositionally biased region" description="Basic and acidic residues" evidence="5">
    <location>
        <begin position="165"/>
        <end position="175"/>
    </location>
</feature>